<dbReference type="InterPro" id="IPR027417">
    <property type="entry name" value="P-loop_NTPase"/>
</dbReference>
<dbReference type="HAMAP" id="MF_01407">
    <property type="entry name" value="ORC1_type_DNA_replic_protein"/>
    <property type="match status" value="1"/>
</dbReference>
<dbReference type="InterPro" id="IPR055237">
    <property type="entry name" value="Cdc6_lid"/>
</dbReference>
<dbReference type="AlphaFoldDB" id="A0A1J5TK68"/>
<evidence type="ECO:0000259" key="7">
    <source>
        <dbReference type="SMART" id="SM01074"/>
    </source>
</evidence>
<proteinExistence type="inferred from homology"/>
<dbReference type="Pfam" id="PF13191">
    <property type="entry name" value="AAA_16"/>
    <property type="match status" value="1"/>
</dbReference>
<dbReference type="Gene3D" id="3.40.50.300">
    <property type="entry name" value="P-loop containing nucleotide triphosphate hydrolases"/>
    <property type="match status" value="1"/>
</dbReference>
<evidence type="ECO:0000313" key="9">
    <source>
        <dbReference type="Proteomes" id="UP000183815"/>
    </source>
</evidence>
<dbReference type="InterPro" id="IPR015163">
    <property type="entry name" value="Cdc6_C"/>
</dbReference>
<dbReference type="Proteomes" id="UP000183815">
    <property type="component" value="Unassembled WGS sequence"/>
</dbReference>
<evidence type="ECO:0000259" key="6">
    <source>
        <dbReference type="SMART" id="SM00382"/>
    </source>
</evidence>
<dbReference type="Gene3D" id="1.10.8.60">
    <property type="match status" value="1"/>
</dbReference>
<sequence length="424" mass="48239">MNAMQSTSYSNLFDEISRKDKIIKNRDVLETTYLPNNFPHRDEEVRNLAEILQPSLDGSKPSNILIYGQTGTGKTAITQYVCRQLSEKSRESKKEVKMIYINCKQTSTAYGILSRIGQEVLGKKENEIPIAGWRTEQIYEIVRKRIENEKINVVIVLDEVDALVQRAGSDILYYLTGMNVDLVNSKMSLIGISNNVGFTKNIDPRVKSRLGEESMTFSPYNASQLIDILQQRAGEAFNQGMVDKLVIRLCAGRAAQEHGDARQALDLLRIAVDIAERDGVENVDVSYVERAQSRMEEDQLKKVILTLPLQHKAILSSIVLNELYARLKTQTTGDVQEVYSNVCERLELDELTGRRVSQILSELEMHGLISARIVSWGRQGRSRTIKLEIGRREIRKIMKKDSYMDDILKRAGEGLLRRKQLRFA</sequence>
<evidence type="ECO:0000256" key="1">
    <source>
        <dbReference type="ARBA" id="ARBA00006184"/>
    </source>
</evidence>
<dbReference type="NCBIfam" id="TIGR02928">
    <property type="entry name" value="orc1/cdc6 family replication initiation protein"/>
    <property type="match status" value="1"/>
</dbReference>
<dbReference type="GO" id="GO:0006260">
    <property type="term" value="P:DNA replication"/>
    <property type="evidence" value="ECO:0007669"/>
    <property type="project" value="UniProtKB-UniRule"/>
</dbReference>
<dbReference type="CDD" id="cd00009">
    <property type="entry name" value="AAA"/>
    <property type="match status" value="1"/>
</dbReference>
<protein>
    <recommendedName>
        <fullName evidence="5">ORC1-type DNA replication protein</fullName>
    </recommendedName>
</protein>
<keyword evidence="4 5" id="KW-0067">ATP-binding</keyword>
<evidence type="ECO:0000256" key="5">
    <source>
        <dbReference type="HAMAP-Rule" id="MF_01407"/>
    </source>
</evidence>
<organism evidence="8 9">
    <name type="scientific">Marine Group III euryarchaeote CG-Bathy1</name>
    <dbReference type="NCBI Taxonomy" id="1889001"/>
    <lineage>
        <taxon>Archaea</taxon>
        <taxon>Methanobacteriati</taxon>
        <taxon>Thermoplasmatota</taxon>
        <taxon>Thermoplasmata</taxon>
        <taxon>Candidatus Thermoprofundales</taxon>
    </lineage>
</organism>
<feature type="binding site" evidence="5">
    <location>
        <position position="220"/>
    </location>
    <ligand>
        <name>ATP</name>
        <dbReference type="ChEBI" id="CHEBI:30616"/>
    </ligand>
</feature>
<name>A0A1J5TK68_9ARCH</name>
<reference evidence="8 9" key="1">
    <citation type="submission" date="2016-08" db="EMBL/GenBank/DDBJ databases">
        <title>New Insights into Marine Group III Euryarchaeota, from dark to light.</title>
        <authorList>
            <person name="Haro-Moreno J.M."/>
            <person name="Rodriguez-Valera F."/>
            <person name="Lopez-Garcia P."/>
            <person name="Moreira D."/>
            <person name="Martin-Cuadrado A.B."/>
        </authorList>
    </citation>
    <scope>NUCLEOTIDE SEQUENCE [LARGE SCALE GENOMIC DNA]</scope>
    <source>
        <strain evidence="8">CG-Bathy1</strain>
    </source>
</reference>
<dbReference type="SUPFAM" id="SSF52540">
    <property type="entry name" value="P-loop containing nucleoside triphosphate hydrolases"/>
    <property type="match status" value="1"/>
</dbReference>
<dbReference type="InterPro" id="IPR014277">
    <property type="entry name" value="Orc1/Cdc6_arc"/>
</dbReference>
<dbReference type="InterPro" id="IPR036388">
    <property type="entry name" value="WH-like_DNA-bd_sf"/>
</dbReference>
<dbReference type="InterPro" id="IPR041664">
    <property type="entry name" value="AAA_16"/>
</dbReference>
<dbReference type="InterPro" id="IPR036390">
    <property type="entry name" value="WH_DNA-bd_sf"/>
</dbReference>
<dbReference type="SMART" id="SM00382">
    <property type="entry name" value="AAA"/>
    <property type="match status" value="1"/>
</dbReference>
<dbReference type="InterPro" id="IPR025662">
    <property type="entry name" value="Sigma_54_int_dom_ATP-bd_1"/>
</dbReference>
<evidence type="ECO:0000256" key="3">
    <source>
        <dbReference type="ARBA" id="ARBA00022741"/>
    </source>
</evidence>
<dbReference type="FunFam" id="1.10.8.60:FF:000073">
    <property type="entry name" value="ORC1-type DNA replication protein"/>
    <property type="match status" value="1"/>
</dbReference>
<evidence type="ECO:0000256" key="2">
    <source>
        <dbReference type="ARBA" id="ARBA00022705"/>
    </source>
</evidence>
<evidence type="ECO:0000313" key="8">
    <source>
        <dbReference type="EMBL" id="OIR16576.1"/>
    </source>
</evidence>
<dbReference type="PANTHER" id="PTHR10763">
    <property type="entry name" value="CELL DIVISION CONTROL PROTEIN 6-RELATED"/>
    <property type="match status" value="1"/>
</dbReference>
<feature type="domain" description="AAA+ ATPase" evidence="6">
    <location>
        <begin position="60"/>
        <end position="216"/>
    </location>
</feature>
<dbReference type="Pfam" id="PF22703">
    <property type="entry name" value="Cdc6_lid"/>
    <property type="match status" value="1"/>
</dbReference>
<dbReference type="SMART" id="SM01074">
    <property type="entry name" value="Cdc6_C"/>
    <property type="match status" value="1"/>
</dbReference>
<keyword evidence="2 5" id="KW-0235">DNA replication</keyword>
<feature type="domain" description="Cdc6 C-terminal" evidence="7">
    <location>
        <begin position="315"/>
        <end position="398"/>
    </location>
</feature>
<dbReference type="Gene3D" id="1.10.10.10">
    <property type="entry name" value="Winged helix-like DNA-binding domain superfamily/Winged helix DNA-binding domain"/>
    <property type="match status" value="1"/>
</dbReference>
<dbReference type="GO" id="GO:0005524">
    <property type="term" value="F:ATP binding"/>
    <property type="evidence" value="ECO:0007669"/>
    <property type="project" value="UniProtKB-UniRule"/>
</dbReference>
<dbReference type="Pfam" id="PF09079">
    <property type="entry name" value="WHD_Cdc6"/>
    <property type="match status" value="1"/>
</dbReference>
<evidence type="ECO:0000256" key="4">
    <source>
        <dbReference type="ARBA" id="ARBA00022840"/>
    </source>
</evidence>
<dbReference type="EMBL" id="MIYU01000012">
    <property type="protein sequence ID" value="OIR16576.1"/>
    <property type="molecule type" value="Genomic_DNA"/>
</dbReference>
<dbReference type="InterPro" id="IPR050311">
    <property type="entry name" value="ORC1/CDC6"/>
</dbReference>
<feature type="binding site" evidence="5">
    <location>
        <position position="232"/>
    </location>
    <ligand>
        <name>ATP</name>
        <dbReference type="ChEBI" id="CHEBI:30616"/>
    </ligand>
</feature>
<dbReference type="PANTHER" id="PTHR10763:SF26">
    <property type="entry name" value="CELL DIVISION CONTROL PROTEIN 6 HOMOLOG"/>
    <property type="match status" value="1"/>
</dbReference>
<dbReference type="CDD" id="cd08768">
    <property type="entry name" value="Cdc6_C"/>
    <property type="match status" value="1"/>
</dbReference>
<keyword evidence="3 5" id="KW-0547">Nucleotide-binding</keyword>
<accession>A0A1J5TK68</accession>
<comment type="function">
    <text evidence="5">Involved in regulation of DNA replication.</text>
</comment>
<comment type="similarity">
    <text evidence="1 5">Belongs to the CDC6/cdc18 family.</text>
</comment>
<dbReference type="SUPFAM" id="SSF46785">
    <property type="entry name" value="Winged helix' DNA-binding domain"/>
    <property type="match status" value="1"/>
</dbReference>
<dbReference type="InterPro" id="IPR003593">
    <property type="entry name" value="AAA+_ATPase"/>
</dbReference>
<dbReference type="PROSITE" id="PS00675">
    <property type="entry name" value="SIGMA54_INTERACT_1"/>
    <property type="match status" value="1"/>
</dbReference>
<gene>
    <name evidence="8" type="ORF">BEU04_01155</name>
</gene>
<feature type="binding site" evidence="5">
    <location>
        <begin position="72"/>
        <end position="76"/>
    </location>
    <ligand>
        <name>ATP</name>
        <dbReference type="ChEBI" id="CHEBI:30616"/>
    </ligand>
</feature>
<comment type="caution">
    <text evidence="8">The sequence shown here is derived from an EMBL/GenBank/DDBJ whole genome shotgun (WGS) entry which is preliminary data.</text>
</comment>